<evidence type="ECO:0000313" key="1">
    <source>
        <dbReference type="Proteomes" id="UP000095280"/>
    </source>
</evidence>
<dbReference type="Pfam" id="PF03630">
    <property type="entry name" value="Fumble"/>
    <property type="match status" value="1"/>
</dbReference>
<dbReference type="CDD" id="cd24086">
    <property type="entry name" value="ASKHA_NBD_PanK-II_euk"/>
    <property type="match status" value="1"/>
</dbReference>
<dbReference type="Proteomes" id="UP000095280">
    <property type="component" value="Unplaced"/>
</dbReference>
<dbReference type="Gene3D" id="3.30.420.510">
    <property type="match status" value="1"/>
</dbReference>
<reference evidence="2" key="1">
    <citation type="submission" date="2016-11" db="UniProtKB">
        <authorList>
            <consortium name="WormBaseParasite"/>
        </authorList>
    </citation>
    <scope>IDENTIFICATION</scope>
</reference>
<dbReference type="InterPro" id="IPR004567">
    <property type="entry name" value="Type_II_PanK"/>
</dbReference>
<name>A0A1I8GE91_9PLAT</name>
<dbReference type="PANTHER" id="PTHR12280">
    <property type="entry name" value="PANTOTHENATE KINASE"/>
    <property type="match status" value="1"/>
</dbReference>
<dbReference type="WBParaSite" id="maker-uti_cns_0001661-snap-gene-0.4-mRNA-1">
    <property type="protein sequence ID" value="maker-uti_cns_0001661-snap-gene-0.4-mRNA-1"/>
    <property type="gene ID" value="maker-uti_cns_0001661-snap-gene-0.4"/>
</dbReference>
<dbReference type="GO" id="GO:0004594">
    <property type="term" value="F:pantothenate kinase activity"/>
    <property type="evidence" value="ECO:0007669"/>
    <property type="project" value="TreeGrafter"/>
</dbReference>
<proteinExistence type="predicted"/>
<dbReference type="SUPFAM" id="SSF53067">
    <property type="entry name" value="Actin-like ATPase domain"/>
    <property type="match status" value="1"/>
</dbReference>
<dbReference type="PANTHER" id="PTHR12280:SF20">
    <property type="entry name" value="4'-PHOSPHOPANTETHEINE PHOSPHATASE"/>
    <property type="match status" value="1"/>
</dbReference>
<protein>
    <submittedName>
        <fullName evidence="2">Pantothenate kinase</fullName>
    </submittedName>
</protein>
<dbReference type="OrthoDB" id="6287391at2759"/>
<evidence type="ECO:0000313" key="2">
    <source>
        <dbReference type="WBParaSite" id="maker-uti_cns_0001661-snap-gene-0.4-mRNA-1"/>
    </source>
</evidence>
<dbReference type="GO" id="GO:0005524">
    <property type="term" value="F:ATP binding"/>
    <property type="evidence" value="ECO:0007669"/>
    <property type="project" value="UniProtKB-KW"/>
</dbReference>
<sequence length="376" mass="41597">MDEEHLVQDDSLRVDAALLTKMRDSSFAAIDRGSTLTKILYTVDIGDGNYDLHFATFRNKHFESALNYLKAKLQLNADRRLHVTGVGSNLYGDRIKETLGVNTVFIDEAASQFVGFYFLLRHLPLETICHPLPQCNDPIFDQIQRGETFQRLRDARVALIKEQASGEKFPCLFAIFGSSAGVVLVREDGSIEVKHRHLLAGKSFLGACQLLVGTGDYQRVLDMAAAGKRGNIDTQVRDILADSPNSPYGKMPATMPFFPFGKAVDFNKSLEDCRPEDVAQSLVSSFIINFMNVVTFLACFEGIRNVFFGGNFFQHEFARQEVVKFSKLFGASSVMSFNFLKTGHTAALGAALASPSDVVDFFAAMKVADLGRSSQQ</sequence>
<dbReference type="GO" id="GO:0005829">
    <property type="term" value="C:cytosol"/>
    <property type="evidence" value="ECO:0007669"/>
    <property type="project" value="TreeGrafter"/>
</dbReference>
<keyword evidence="1" id="KW-1185">Reference proteome</keyword>
<organism evidence="1 2">
    <name type="scientific">Macrostomum lignano</name>
    <dbReference type="NCBI Taxonomy" id="282301"/>
    <lineage>
        <taxon>Eukaryota</taxon>
        <taxon>Metazoa</taxon>
        <taxon>Spiralia</taxon>
        <taxon>Lophotrochozoa</taxon>
        <taxon>Platyhelminthes</taxon>
        <taxon>Rhabditophora</taxon>
        <taxon>Macrostomorpha</taxon>
        <taxon>Macrostomida</taxon>
        <taxon>Macrostomidae</taxon>
        <taxon>Macrostomum</taxon>
    </lineage>
</organism>
<dbReference type="GO" id="GO:0015937">
    <property type="term" value="P:coenzyme A biosynthetic process"/>
    <property type="evidence" value="ECO:0007669"/>
    <property type="project" value="UniProtKB-KW"/>
</dbReference>
<accession>A0A1I8GE91</accession>
<dbReference type="InterPro" id="IPR043129">
    <property type="entry name" value="ATPase_NBD"/>
</dbReference>
<dbReference type="STRING" id="282301.A0A1I8GE91"/>
<dbReference type="Gene3D" id="3.30.420.40">
    <property type="match status" value="1"/>
</dbReference>
<dbReference type="AlphaFoldDB" id="A0A1I8GE91"/>